<evidence type="ECO:0000256" key="11">
    <source>
        <dbReference type="ARBA" id="ARBA00022989"/>
    </source>
</evidence>
<evidence type="ECO:0000256" key="4">
    <source>
        <dbReference type="ARBA" id="ARBA00012483"/>
    </source>
</evidence>
<protein>
    <recommendedName>
        <fullName evidence="4">RING-type E3 ubiquitin transferase</fullName>
        <ecNumber evidence="4">2.3.2.27</ecNumber>
    </recommendedName>
</protein>
<evidence type="ECO:0000256" key="12">
    <source>
        <dbReference type="ARBA" id="ARBA00023136"/>
    </source>
</evidence>
<dbReference type="PANTHER" id="PTHR46913:SF1">
    <property type="entry name" value="RING-H2 FINGER PROTEIN ATL16"/>
    <property type="match status" value="1"/>
</dbReference>
<dbReference type="PROSITE" id="PS50089">
    <property type="entry name" value="ZF_RING_2"/>
    <property type="match status" value="1"/>
</dbReference>
<name>A0AA88V4C7_9ASTE</name>
<dbReference type="Pfam" id="PF13639">
    <property type="entry name" value="zf-RING_2"/>
    <property type="match status" value="1"/>
</dbReference>
<evidence type="ECO:0000313" key="19">
    <source>
        <dbReference type="Proteomes" id="UP001188597"/>
    </source>
</evidence>
<dbReference type="GO" id="GO:0061630">
    <property type="term" value="F:ubiquitin protein ligase activity"/>
    <property type="evidence" value="ECO:0007669"/>
    <property type="project" value="UniProtKB-EC"/>
</dbReference>
<dbReference type="FunFam" id="3.30.40.10:FF:000187">
    <property type="entry name" value="E3 ubiquitin-protein ligase ATL6"/>
    <property type="match status" value="1"/>
</dbReference>
<dbReference type="Gene3D" id="3.30.40.10">
    <property type="entry name" value="Zinc/RING finger domain, C3HC4 (zinc finger)"/>
    <property type="match status" value="1"/>
</dbReference>
<evidence type="ECO:0000256" key="13">
    <source>
        <dbReference type="ARBA" id="ARBA00024209"/>
    </source>
</evidence>
<evidence type="ECO:0000256" key="15">
    <source>
        <dbReference type="SAM" id="MobiDB-lite"/>
    </source>
</evidence>
<feature type="transmembrane region" description="Helical" evidence="16">
    <location>
        <begin position="26"/>
        <end position="47"/>
    </location>
</feature>
<evidence type="ECO:0000256" key="6">
    <source>
        <dbReference type="ARBA" id="ARBA00022692"/>
    </source>
</evidence>
<dbReference type="InterPro" id="IPR013083">
    <property type="entry name" value="Znf_RING/FYVE/PHD"/>
</dbReference>
<reference evidence="18" key="1">
    <citation type="submission" date="2022-12" db="EMBL/GenBank/DDBJ databases">
        <title>Draft genome assemblies for two species of Escallonia (Escalloniales).</title>
        <authorList>
            <person name="Chanderbali A."/>
            <person name="Dervinis C."/>
            <person name="Anghel I."/>
            <person name="Soltis D."/>
            <person name="Soltis P."/>
            <person name="Zapata F."/>
        </authorList>
    </citation>
    <scope>NUCLEOTIDE SEQUENCE</scope>
    <source>
        <strain evidence="18">UCBG64.0493</strain>
        <tissue evidence="18">Leaf</tissue>
    </source>
</reference>
<evidence type="ECO:0000256" key="14">
    <source>
        <dbReference type="PROSITE-ProRule" id="PRU00175"/>
    </source>
</evidence>
<dbReference type="GO" id="GO:0016020">
    <property type="term" value="C:membrane"/>
    <property type="evidence" value="ECO:0007669"/>
    <property type="project" value="UniProtKB-SubCell"/>
</dbReference>
<evidence type="ECO:0000256" key="2">
    <source>
        <dbReference type="ARBA" id="ARBA00004167"/>
    </source>
</evidence>
<comment type="pathway">
    <text evidence="3">Protein modification; protein ubiquitination.</text>
</comment>
<proteinExistence type="inferred from homology"/>
<comment type="similarity">
    <text evidence="13">Belongs to the RING-type zinc finger family. ATL subfamily.</text>
</comment>
<evidence type="ECO:0000256" key="16">
    <source>
        <dbReference type="SAM" id="Phobius"/>
    </source>
</evidence>
<dbReference type="CDD" id="cd16461">
    <property type="entry name" value="RING-H2_EL5-like"/>
    <property type="match status" value="1"/>
</dbReference>
<comment type="subcellular location">
    <subcellularLocation>
        <location evidence="2">Membrane</location>
        <topology evidence="2">Single-pass membrane protein</topology>
    </subcellularLocation>
</comment>
<feature type="region of interest" description="Disordered" evidence="15">
    <location>
        <begin position="179"/>
        <end position="212"/>
    </location>
</feature>
<keyword evidence="11 16" id="KW-1133">Transmembrane helix</keyword>
<evidence type="ECO:0000256" key="8">
    <source>
        <dbReference type="ARBA" id="ARBA00022771"/>
    </source>
</evidence>
<feature type="domain" description="RING-type" evidence="17">
    <location>
        <begin position="113"/>
        <end position="155"/>
    </location>
</feature>
<dbReference type="InterPro" id="IPR044600">
    <property type="entry name" value="ATL1/ATL16-like"/>
</dbReference>
<dbReference type="Proteomes" id="UP001188597">
    <property type="component" value="Unassembled WGS sequence"/>
</dbReference>
<dbReference type="AlphaFoldDB" id="A0AA88V4C7"/>
<accession>A0AA88V4C7</accession>
<evidence type="ECO:0000256" key="3">
    <source>
        <dbReference type="ARBA" id="ARBA00004906"/>
    </source>
</evidence>
<dbReference type="SMART" id="SM00184">
    <property type="entry name" value="RING"/>
    <property type="match status" value="1"/>
</dbReference>
<feature type="compositionally biased region" description="Polar residues" evidence="15">
    <location>
        <begin position="180"/>
        <end position="190"/>
    </location>
</feature>
<dbReference type="InterPro" id="IPR001841">
    <property type="entry name" value="Znf_RING"/>
</dbReference>
<evidence type="ECO:0000256" key="7">
    <source>
        <dbReference type="ARBA" id="ARBA00022723"/>
    </source>
</evidence>
<dbReference type="SUPFAM" id="SSF57850">
    <property type="entry name" value="RING/U-box"/>
    <property type="match status" value="1"/>
</dbReference>
<dbReference type="EC" id="2.3.2.27" evidence="4"/>
<feature type="compositionally biased region" description="Polar residues" evidence="15">
    <location>
        <begin position="202"/>
        <end position="212"/>
    </location>
</feature>
<keyword evidence="6 16" id="KW-0812">Transmembrane</keyword>
<comment type="caution">
    <text evidence="18">The sequence shown here is derived from an EMBL/GenBank/DDBJ whole genome shotgun (WGS) entry which is preliminary data.</text>
</comment>
<organism evidence="18 19">
    <name type="scientific">Escallonia herrerae</name>
    <dbReference type="NCBI Taxonomy" id="1293975"/>
    <lineage>
        <taxon>Eukaryota</taxon>
        <taxon>Viridiplantae</taxon>
        <taxon>Streptophyta</taxon>
        <taxon>Embryophyta</taxon>
        <taxon>Tracheophyta</taxon>
        <taxon>Spermatophyta</taxon>
        <taxon>Magnoliopsida</taxon>
        <taxon>eudicotyledons</taxon>
        <taxon>Gunneridae</taxon>
        <taxon>Pentapetalae</taxon>
        <taxon>asterids</taxon>
        <taxon>campanulids</taxon>
        <taxon>Escalloniales</taxon>
        <taxon>Escalloniaceae</taxon>
        <taxon>Escallonia</taxon>
    </lineage>
</organism>
<evidence type="ECO:0000259" key="17">
    <source>
        <dbReference type="PROSITE" id="PS50089"/>
    </source>
</evidence>
<dbReference type="EMBL" id="JAVXUP010002875">
    <property type="protein sequence ID" value="KAK3000969.1"/>
    <property type="molecule type" value="Genomic_DNA"/>
</dbReference>
<keyword evidence="7" id="KW-0479">Metal-binding</keyword>
<keyword evidence="8 14" id="KW-0863">Zinc-finger</keyword>
<keyword evidence="9" id="KW-0833">Ubl conjugation pathway</keyword>
<gene>
    <name evidence="18" type="ORF">RJ639_022296</name>
</gene>
<evidence type="ECO:0000256" key="10">
    <source>
        <dbReference type="ARBA" id="ARBA00022833"/>
    </source>
</evidence>
<evidence type="ECO:0000256" key="1">
    <source>
        <dbReference type="ARBA" id="ARBA00000900"/>
    </source>
</evidence>
<evidence type="ECO:0000313" key="18">
    <source>
        <dbReference type="EMBL" id="KAK3000969.1"/>
    </source>
</evidence>
<dbReference type="GO" id="GO:0008270">
    <property type="term" value="F:zinc ion binding"/>
    <property type="evidence" value="ECO:0007669"/>
    <property type="project" value="UniProtKB-KW"/>
</dbReference>
<evidence type="ECO:0000256" key="9">
    <source>
        <dbReference type="ARBA" id="ARBA00022786"/>
    </source>
</evidence>
<evidence type="ECO:0000256" key="5">
    <source>
        <dbReference type="ARBA" id="ARBA00022679"/>
    </source>
</evidence>
<dbReference type="PANTHER" id="PTHR46913">
    <property type="entry name" value="RING-H2 FINGER PROTEIN ATL16"/>
    <property type="match status" value="1"/>
</dbReference>
<keyword evidence="19" id="KW-1185">Reference proteome</keyword>
<keyword evidence="10" id="KW-0862">Zinc</keyword>
<comment type="catalytic activity">
    <reaction evidence="1">
        <text>S-ubiquitinyl-[E2 ubiquitin-conjugating enzyme]-L-cysteine + [acceptor protein]-L-lysine = [E2 ubiquitin-conjugating enzyme]-L-cysteine + N(6)-ubiquitinyl-[acceptor protein]-L-lysine.</text>
        <dbReference type="EC" id="2.3.2.27"/>
    </reaction>
</comment>
<sequence length="212" mass="23569">MDDDTTTAGVVRDNDPSRSYAFSGKIMLFSVFILFVACIIIACFHMYSRRYHLRRARNLRHPQNRLRRTQHFSFSSDADAATSAAQKGLDPSVLKSIPTFSCASAADDSPLECAVCLSEFEEKEWCRLLPRCNHCFHLNCIDMWFHSHSNCPLCRSPVQPTQAPGQSTEKPLHTIITVAQPASSEPQLSSGGILLKRDEHQISGSSSTPSPV</sequence>
<dbReference type="GO" id="GO:0016567">
    <property type="term" value="P:protein ubiquitination"/>
    <property type="evidence" value="ECO:0007669"/>
    <property type="project" value="InterPro"/>
</dbReference>
<keyword evidence="12 16" id="KW-0472">Membrane</keyword>
<keyword evidence="5" id="KW-0808">Transferase</keyword>